<evidence type="ECO:0008006" key="4">
    <source>
        <dbReference type="Google" id="ProtNLM"/>
    </source>
</evidence>
<feature type="region of interest" description="Disordered" evidence="1">
    <location>
        <begin position="210"/>
        <end position="231"/>
    </location>
</feature>
<organism evidence="2 3">
    <name type="scientific">Heliocybe sulcata</name>
    <dbReference type="NCBI Taxonomy" id="5364"/>
    <lineage>
        <taxon>Eukaryota</taxon>
        <taxon>Fungi</taxon>
        <taxon>Dikarya</taxon>
        <taxon>Basidiomycota</taxon>
        <taxon>Agaricomycotina</taxon>
        <taxon>Agaricomycetes</taxon>
        <taxon>Gloeophyllales</taxon>
        <taxon>Gloeophyllaceae</taxon>
        <taxon>Heliocybe</taxon>
    </lineage>
</organism>
<dbReference type="GO" id="GO:0000445">
    <property type="term" value="C:THO complex part of transcription export complex"/>
    <property type="evidence" value="ECO:0007669"/>
    <property type="project" value="TreeGrafter"/>
</dbReference>
<feature type="compositionally biased region" description="Polar residues" evidence="1">
    <location>
        <begin position="702"/>
        <end position="714"/>
    </location>
</feature>
<dbReference type="PANTHER" id="PTHR13265">
    <property type="entry name" value="THO COMPLEX SUBUNIT 1"/>
    <property type="match status" value="1"/>
</dbReference>
<evidence type="ECO:0000313" key="3">
    <source>
        <dbReference type="Proteomes" id="UP000305948"/>
    </source>
</evidence>
<dbReference type="Pfam" id="PF11957">
    <property type="entry name" value="efThoc1"/>
    <property type="match status" value="1"/>
</dbReference>
<feature type="compositionally biased region" description="Polar residues" evidence="1">
    <location>
        <begin position="565"/>
        <end position="578"/>
    </location>
</feature>
<feature type="compositionally biased region" description="Basic and acidic residues" evidence="1">
    <location>
        <begin position="210"/>
        <end position="230"/>
    </location>
</feature>
<dbReference type="GO" id="GO:0006406">
    <property type="term" value="P:mRNA export from nucleus"/>
    <property type="evidence" value="ECO:0007669"/>
    <property type="project" value="TreeGrafter"/>
</dbReference>
<feature type="region of interest" description="Disordered" evidence="1">
    <location>
        <begin position="685"/>
        <end position="763"/>
    </location>
</feature>
<proteinExistence type="predicted"/>
<name>A0A5C3NG32_9AGAM</name>
<dbReference type="STRING" id="5364.A0A5C3NG32"/>
<dbReference type="AlphaFoldDB" id="A0A5C3NG32"/>
<protein>
    <recommendedName>
        <fullName evidence="4">THO complex subunit 1 transcription elongation factor</fullName>
    </recommendedName>
</protein>
<dbReference type="InterPro" id="IPR021861">
    <property type="entry name" value="THO_THOC1"/>
</dbReference>
<feature type="compositionally biased region" description="Pro residues" evidence="1">
    <location>
        <begin position="586"/>
        <end position="606"/>
    </location>
</feature>
<evidence type="ECO:0000256" key="1">
    <source>
        <dbReference type="SAM" id="MobiDB-lite"/>
    </source>
</evidence>
<dbReference type="EMBL" id="ML213503">
    <property type="protein sequence ID" value="TFK56323.1"/>
    <property type="molecule type" value="Genomic_DNA"/>
</dbReference>
<feature type="region of interest" description="Disordered" evidence="1">
    <location>
        <begin position="284"/>
        <end position="315"/>
    </location>
</feature>
<evidence type="ECO:0000313" key="2">
    <source>
        <dbReference type="EMBL" id="TFK56323.1"/>
    </source>
</evidence>
<dbReference type="PANTHER" id="PTHR13265:SF0">
    <property type="entry name" value="HPR1"/>
    <property type="match status" value="1"/>
</dbReference>
<dbReference type="OrthoDB" id="9402762at2759"/>
<feature type="compositionally biased region" description="Polar residues" evidence="1">
    <location>
        <begin position="289"/>
        <end position="299"/>
    </location>
</feature>
<gene>
    <name evidence="2" type="ORF">OE88DRAFT_1740661</name>
</gene>
<accession>A0A5C3NG32</accession>
<keyword evidence="3" id="KW-1185">Reference proteome</keyword>
<sequence length="763" mass="85385">MSSIEDTLQKLSSSLPHRPIEKERLDKLVEAALEETTGAQRSETRRARWEFLLKDEVFKLAATEPEALRNPDTDYYDRLRDRLDLVLTFTEHELDVCDDGFPLAVIQDLLDTQTIESCSQIFSWIEERADRLTVGLIPGKYKALTLLRTLNDLLKRLSKTGPNTTFCGRVLTLLSCIFPPGERSGVNLRGDYGPVWDGPGVKKFSSEAKLDKDAETKKPEELSLDEKMQVDDQPESDDFYTTFWSLQLPFSRPTTFAKPKTLPAFKTAVEKVLPVIKEVTSKERALMGSRSSDASGTSKSLKRKREAEPGENASRSDKEYLFARFLTSPELLDLQMTDTNFRRQFLVQLLILLHYLLTFTKTAKATWALPRNRSLHFDFTLDEDNAKWVQSTIDTVTREFLPSTFPNGVLFRDTVKAVLEQEKKWSEWKNDVCPYYERLPWHKVVRDEKGNAVKDTNGKETHLSLETIIAPIRKKIREDPPEWEHRLGSAPLTEIWEMGYRDLRDLQRAPEPGTLKDFADKVRREDRLIELRKNTLAKAAERLAQARSKAEASKASTPVPPAKETNGTSSQESASRHTIASAASPPLHPSLPPKPGSAPPETPVPVLAPAPAPLPVPAVLLKPASPAPLTPAPIVDDQINKFEENKRRWAWLCLRVAREQYYEYLAAAETGDVLALETAVKNKAVPNAKPQRDGSAKEQDRGTSPATAMTQVTVSEGDPQVTVNDGDGHAAASEGDAQRGASDGDVQMNAAPDVEGDVKMEER</sequence>
<feature type="compositionally biased region" description="Basic and acidic residues" evidence="1">
    <location>
        <begin position="690"/>
        <end position="701"/>
    </location>
</feature>
<dbReference type="Proteomes" id="UP000305948">
    <property type="component" value="Unassembled WGS sequence"/>
</dbReference>
<reference evidence="2 3" key="1">
    <citation type="journal article" date="2019" name="Nat. Ecol. Evol.">
        <title>Megaphylogeny resolves global patterns of mushroom evolution.</title>
        <authorList>
            <person name="Varga T."/>
            <person name="Krizsan K."/>
            <person name="Foldi C."/>
            <person name="Dima B."/>
            <person name="Sanchez-Garcia M."/>
            <person name="Sanchez-Ramirez S."/>
            <person name="Szollosi G.J."/>
            <person name="Szarkandi J.G."/>
            <person name="Papp V."/>
            <person name="Albert L."/>
            <person name="Andreopoulos W."/>
            <person name="Angelini C."/>
            <person name="Antonin V."/>
            <person name="Barry K.W."/>
            <person name="Bougher N.L."/>
            <person name="Buchanan P."/>
            <person name="Buyck B."/>
            <person name="Bense V."/>
            <person name="Catcheside P."/>
            <person name="Chovatia M."/>
            <person name="Cooper J."/>
            <person name="Damon W."/>
            <person name="Desjardin D."/>
            <person name="Finy P."/>
            <person name="Geml J."/>
            <person name="Haridas S."/>
            <person name="Hughes K."/>
            <person name="Justo A."/>
            <person name="Karasinski D."/>
            <person name="Kautmanova I."/>
            <person name="Kiss B."/>
            <person name="Kocsube S."/>
            <person name="Kotiranta H."/>
            <person name="LaButti K.M."/>
            <person name="Lechner B.E."/>
            <person name="Liimatainen K."/>
            <person name="Lipzen A."/>
            <person name="Lukacs Z."/>
            <person name="Mihaltcheva S."/>
            <person name="Morgado L.N."/>
            <person name="Niskanen T."/>
            <person name="Noordeloos M.E."/>
            <person name="Ohm R.A."/>
            <person name="Ortiz-Santana B."/>
            <person name="Ovrebo C."/>
            <person name="Racz N."/>
            <person name="Riley R."/>
            <person name="Savchenko A."/>
            <person name="Shiryaev A."/>
            <person name="Soop K."/>
            <person name="Spirin V."/>
            <person name="Szebenyi C."/>
            <person name="Tomsovsky M."/>
            <person name="Tulloss R.E."/>
            <person name="Uehling J."/>
            <person name="Grigoriev I.V."/>
            <person name="Vagvolgyi C."/>
            <person name="Papp T."/>
            <person name="Martin F.M."/>
            <person name="Miettinen O."/>
            <person name="Hibbett D.S."/>
            <person name="Nagy L.G."/>
        </authorList>
    </citation>
    <scope>NUCLEOTIDE SEQUENCE [LARGE SCALE GENOMIC DNA]</scope>
    <source>
        <strain evidence="2 3">OMC1185</strain>
    </source>
</reference>
<feature type="region of interest" description="Disordered" evidence="1">
    <location>
        <begin position="542"/>
        <end position="606"/>
    </location>
</feature>